<dbReference type="InterPro" id="IPR028750">
    <property type="entry name" value="CEP350/CC187"/>
</dbReference>
<dbReference type="Proteomes" id="UP000550707">
    <property type="component" value="Unassembled WGS sequence"/>
</dbReference>
<dbReference type="AlphaFoldDB" id="A0A7J8ECB2"/>
<feature type="compositionally biased region" description="Low complexity" evidence="1">
    <location>
        <begin position="281"/>
        <end position="296"/>
    </location>
</feature>
<name>A0A7J8ECB2_MOLMO</name>
<feature type="region of interest" description="Disordered" evidence="1">
    <location>
        <begin position="369"/>
        <end position="400"/>
    </location>
</feature>
<dbReference type="PANTHER" id="PTHR13958:SF5">
    <property type="entry name" value="COILED-COIL DOMAIN-CONTAINING PROTEIN 187"/>
    <property type="match status" value="1"/>
</dbReference>
<organism evidence="2 3">
    <name type="scientific">Molossus molossus</name>
    <name type="common">Pallas' mastiff bat</name>
    <name type="synonym">Vespertilio molossus</name>
    <dbReference type="NCBI Taxonomy" id="27622"/>
    <lineage>
        <taxon>Eukaryota</taxon>
        <taxon>Metazoa</taxon>
        <taxon>Chordata</taxon>
        <taxon>Craniata</taxon>
        <taxon>Vertebrata</taxon>
        <taxon>Euteleostomi</taxon>
        <taxon>Mammalia</taxon>
        <taxon>Eutheria</taxon>
        <taxon>Laurasiatheria</taxon>
        <taxon>Chiroptera</taxon>
        <taxon>Yangochiroptera</taxon>
        <taxon>Molossidae</taxon>
        <taxon>Molossus</taxon>
    </lineage>
</organism>
<dbReference type="GO" id="GO:0034453">
    <property type="term" value="P:microtubule anchoring"/>
    <property type="evidence" value="ECO:0007669"/>
    <property type="project" value="InterPro"/>
</dbReference>
<accession>A0A7J8ECB2</accession>
<dbReference type="EMBL" id="JACASF010000014">
    <property type="protein sequence ID" value="KAF6433033.1"/>
    <property type="molecule type" value="Genomic_DNA"/>
</dbReference>
<reference evidence="2 3" key="1">
    <citation type="journal article" date="2020" name="Nature">
        <title>Six reference-quality genomes reveal evolution of bat adaptations.</title>
        <authorList>
            <person name="Jebb D."/>
            <person name="Huang Z."/>
            <person name="Pippel M."/>
            <person name="Hughes G.M."/>
            <person name="Lavrichenko K."/>
            <person name="Devanna P."/>
            <person name="Winkler S."/>
            <person name="Jermiin L.S."/>
            <person name="Skirmuntt E.C."/>
            <person name="Katzourakis A."/>
            <person name="Burkitt-Gray L."/>
            <person name="Ray D.A."/>
            <person name="Sullivan K.A.M."/>
            <person name="Roscito J.G."/>
            <person name="Kirilenko B.M."/>
            <person name="Davalos L.M."/>
            <person name="Corthals A.P."/>
            <person name="Power M.L."/>
            <person name="Jones G."/>
            <person name="Ransome R.D."/>
            <person name="Dechmann D.K.N."/>
            <person name="Locatelli A.G."/>
            <person name="Puechmaille S.J."/>
            <person name="Fedrigo O."/>
            <person name="Jarvis E.D."/>
            <person name="Hiller M."/>
            <person name="Vernes S.C."/>
            <person name="Myers E.W."/>
            <person name="Teeling E.C."/>
        </authorList>
    </citation>
    <scope>NUCLEOTIDE SEQUENCE [LARGE SCALE GENOMIC DNA]</scope>
    <source>
        <strain evidence="2">MMolMol1</strain>
        <tissue evidence="2">Muscle</tissue>
    </source>
</reference>
<dbReference type="PANTHER" id="PTHR13958">
    <property type="entry name" value="CENTROSOME-ASSOCIATED PROTEIN 350"/>
    <property type="match status" value="1"/>
</dbReference>
<sequence length="940" mass="101125">MSTCPGTRTQPHPKGGQSHCPLSLGAPWRSAAQAGTAPRAGKPHPPIAEDDLMAALRWPRPSKQPDAPQGTPYVVWSDHLQRPGPPGQTCSCPIWAACEQSKDGDSSVSSGRLSGSSGGHKSCAPPHKPWKERPSQWLGSPRQHRKSSPRLELLRDRIRAQAHGQASCASLGTSLPSSASHTLGASAPAPQRKVRRLKKPPPTPAYPDSGDLSAAELGAADKASAGQECEPSGVSQRQASVRREKTKSTRSRSCRREKAPTWSPSRAAKDKGDTEKEAAESPTSRPRVPRPASVRSDPQVSANMPHLAACDQMVTIHSAMAILQDLRQQIQTGLELAQDRHLRGARECRPAALWRQELAGRRRQGLWTAPDVKTPLSKSPRAPTKGTRSSSERTGSFPAGLRWSTLGRCESYPQRTWSAQGRDPTFQRPGSPPERLSYFPQRPWSASAGQRAWASSEDSEAPAPAPWHPVDSASCIKRAGTPFKGRGSLLPPWGGKNTWPRPAQSTPRMAPGKENEARLPPPCPKPRGLLGQAHSPESLRQVMRQKALARRQQALEEKASAMRALGLMDQRLQDVYRSQREAILAKAVPSKAVPTKAFPVVSQTTPSIVTFVPHSAPSGGLEASGGLGPPALQWSKVTSGMVLGDQEAPGSFCLCLDRALNRDETLETGGPQEGWEGAPLLLSASSSLGPLKLQDLTPRHTRPGLCIYLDPEEAERLGTPGPLHFRYKQARLQALETMANILKQRIDILTSKLLRSEEVDTLEDLVSELPPPRPSTVPAAPTPAAPAGPGALVPNRSRGAPWGRADMPARPLLSPTCFPDGEMLLWGPRGHPARKPRGSMEEVCSELGKRLARDSASFQVLSPLARSSHRVPAPPDPTCGSLWLEEMPTARGVGLATPWTLRSCGKGKPADRPWAGWWGGWGGPTGTPSTACCSSEVLRV</sequence>
<feature type="compositionally biased region" description="Polar residues" evidence="1">
    <location>
        <begin position="1"/>
        <end position="10"/>
    </location>
</feature>
<feature type="compositionally biased region" description="Polar residues" evidence="1">
    <location>
        <begin position="167"/>
        <end position="183"/>
    </location>
</feature>
<evidence type="ECO:0000256" key="1">
    <source>
        <dbReference type="SAM" id="MobiDB-lite"/>
    </source>
</evidence>
<proteinExistence type="predicted"/>
<feature type="region of interest" description="Disordered" evidence="1">
    <location>
        <begin position="1"/>
        <end position="50"/>
    </location>
</feature>
<feature type="compositionally biased region" description="Basic and acidic residues" evidence="1">
    <location>
        <begin position="267"/>
        <end position="279"/>
    </location>
</feature>
<comment type="caution">
    <text evidence="2">The sequence shown here is derived from an EMBL/GenBank/DDBJ whole genome shotgun (WGS) entry which is preliminary data.</text>
</comment>
<feature type="region of interest" description="Disordered" evidence="1">
    <location>
        <begin position="101"/>
        <end position="301"/>
    </location>
</feature>
<dbReference type="GO" id="GO:0008017">
    <property type="term" value="F:microtubule binding"/>
    <property type="evidence" value="ECO:0007669"/>
    <property type="project" value="InterPro"/>
</dbReference>
<dbReference type="InParanoid" id="A0A7J8ECB2"/>
<feature type="region of interest" description="Disordered" evidence="1">
    <location>
        <begin position="766"/>
        <end position="792"/>
    </location>
</feature>
<evidence type="ECO:0000313" key="3">
    <source>
        <dbReference type="Proteomes" id="UP000550707"/>
    </source>
</evidence>
<evidence type="ECO:0000313" key="2">
    <source>
        <dbReference type="EMBL" id="KAF6433033.1"/>
    </source>
</evidence>
<dbReference type="GO" id="GO:0005813">
    <property type="term" value="C:centrosome"/>
    <property type="evidence" value="ECO:0007669"/>
    <property type="project" value="InterPro"/>
</dbReference>
<feature type="compositionally biased region" description="Low complexity" evidence="1">
    <location>
        <begin position="106"/>
        <end position="122"/>
    </location>
</feature>
<gene>
    <name evidence="2" type="ORF">HJG59_002252</name>
</gene>
<feature type="compositionally biased region" description="Pro residues" evidence="1">
    <location>
        <begin position="769"/>
        <end position="786"/>
    </location>
</feature>
<feature type="region of interest" description="Disordered" evidence="1">
    <location>
        <begin position="414"/>
        <end position="532"/>
    </location>
</feature>
<protein>
    <submittedName>
        <fullName evidence="2">Coiled-coil domain containing 187</fullName>
    </submittedName>
</protein>
<keyword evidence="3" id="KW-1185">Reference proteome</keyword>